<keyword evidence="2" id="KW-1185">Reference proteome</keyword>
<sequence>MRKWCTCSLSPQYLSPGAEQARPRPRPRPRPFYNLNSSPSTLTSLGYILYSLSIPSLKVGRSIFVSASASASDCSPTQAHPQHHPLISDSQLPNPAIRGASLQSLAMTRRRLSTTLKAIHPATRYAKSPPPALSAPHVYLSDMSSLGPAADSASKKTYSPSA</sequence>
<gene>
    <name evidence="1" type="ORF">JOL62DRAFT_31489</name>
</gene>
<dbReference type="EMBL" id="JBBPBF010000011">
    <property type="protein sequence ID" value="KAK7612039.1"/>
    <property type="molecule type" value="Genomic_DNA"/>
</dbReference>
<evidence type="ECO:0000313" key="2">
    <source>
        <dbReference type="Proteomes" id="UP001367316"/>
    </source>
</evidence>
<organism evidence="1 2">
    <name type="scientific">Phyllosticta paracitricarpa</name>
    <dbReference type="NCBI Taxonomy" id="2016321"/>
    <lineage>
        <taxon>Eukaryota</taxon>
        <taxon>Fungi</taxon>
        <taxon>Dikarya</taxon>
        <taxon>Ascomycota</taxon>
        <taxon>Pezizomycotina</taxon>
        <taxon>Dothideomycetes</taxon>
        <taxon>Dothideomycetes incertae sedis</taxon>
        <taxon>Botryosphaeriales</taxon>
        <taxon>Phyllostictaceae</taxon>
        <taxon>Phyllosticta</taxon>
    </lineage>
</organism>
<reference evidence="1 2" key="1">
    <citation type="submission" date="2024-04" db="EMBL/GenBank/DDBJ databases">
        <title>Phyllosticta paracitricarpa is synonymous to the EU quarantine fungus P. citricarpa based on phylogenomic analyses.</title>
        <authorList>
            <consortium name="Lawrence Berkeley National Laboratory"/>
            <person name="Van ingen-buijs V.A."/>
            <person name="Van westerhoven A.C."/>
            <person name="Haridas S."/>
            <person name="Skiadas P."/>
            <person name="Martin F."/>
            <person name="Groenewald J.Z."/>
            <person name="Crous P.W."/>
            <person name="Seidl M.F."/>
        </authorList>
    </citation>
    <scope>NUCLEOTIDE SEQUENCE [LARGE SCALE GENOMIC DNA]</scope>
    <source>
        <strain evidence="1 2">CBS 141358</strain>
    </source>
</reference>
<name>A0ABR1NDE7_9PEZI</name>
<protein>
    <submittedName>
        <fullName evidence="1">Uncharacterized protein</fullName>
    </submittedName>
</protein>
<evidence type="ECO:0000313" key="1">
    <source>
        <dbReference type="EMBL" id="KAK7612039.1"/>
    </source>
</evidence>
<comment type="caution">
    <text evidence="1">The sequence shown here is derived from an EMBL/GenBank/DDBJ whole genome shotgun (WGS) entry which is preliminary data.</text>
</comment>
<accession>A0ABR1NDE7</accession>
<proteinExistence type="predicted"/>
<dbReference type="Proteomes" id="UP001367316">
    <property type="component" value="Unassembled WGS sequence"/>
</dbReference>